<dbReference type="RefSeq" id="WP_059362155.1">
    <property type="nucleotide sequence ID" value="NZ_BFMB01000115.1"/>
</dbReference>
<name>A0A377E3L6_ECOLX</name>
<sequence length="524" mass="58463">MNRRDYLKYSALAYISTYTGNSFSKPKIVETDTTRNIVNVTDWADLVVNEDWTSAFEAAAKYAQRKGGGIIFIPAGTYVAKITLYDKVYWWGEGKGVSVITQKSGENRDIVISRDFDSLKEKGPLVNAPMNFGLMNLTIDGNYLNSYRRSLGKGDTTYNNKKGYGIKIIGSKFVLDVEINNCAEIGLYSEAVDYTGYDVEQDSSVKITGRVFGKEGIVFRGPADINIEHVYLGCVGWLATANERANTIVMSDIYENEPVSAMVTDETNINNKRYNGHHEFGILHLYANYNGYGYKAQNTGRIKGNHLICENCRGGVYLDKQTWGIISIIDCHNNGHMPALLKQKLFPFPDLDINCLQSISINAIVRRTSMGAKSYLALKASGFMHDIKLSYFSTKPLASNSAVALINSFHSTYDINVRDVKNDAITLKGGFNKVTVNASNVTKGSVVYVAPYKKKVVIPNRLSIIARNCDNLVWFDRYPYGLNIDILAELKQGQTIANLDPNTIHNDNNYVINVKENGKFLTIK</sequence>
<dbReference type="InterPro" id="IPR011050">
    <property type="entry name" value="Pectin_lyase_fold/virulence"/>
</dbReference>
<organism evidence="1 2">
    <name type="scientific">Escherichia coli</name>
    <dbReference type="NCBI Taxonomy" id="562"/>
    <lineage>
        <taxon>Bacteria</taxon>
        <taxon>Pseudomonadati</taxon>
        <taxon>Pseudomonadota</taxon>
        <taxon>Gammaproteobacteria</taxon>
        <taxon>Enterobacterales</taxon>
        <taxon>Enterobacteriaceae</taxon>
        <taxon>Escherichia</taxon>
    </lineage>
</organism>
<evidence type="ECO:0000313" key="1">
    <source>
        <dbReference type="EMBL" id="STM58166.1"/>
    </source>
</evidence>
<dbReference type="Gene3D" id="2.160.20.10">
    <property type="entry name" value="Single-stranded right-handed beta-helix, Pectin lyase-like"/>
    <property type="match status" value="1"/>
</dbReference>
<accession>A0A377E3L6</accession>
<gene>
    <name evidence="1" type="ORF">NCTC10429_04771</name>
</gene>
<proteinExistence type="predicted"/>
<reference evidence="1 2" key="1">
    <citation type="submission" date="2018-06" db="EMBL/GenBank/DDBJ databases">
        <authorList>
            <consortium name="Pathogen Informatics"/>
            <person name="Doyle S."/>
        </authorList>
    </citation>
    <scope>NUCLEOTIDE SEQUENCE [LARGE SCALE GENOMIC DNA]</scope>
    <source>
        <strain evidence="1 2">NCTC10429</strain>
    </source>
</reference>
<dbReference type="AlphaFoldDB" id="A0A377E3L6"/>
<protein>
    <recommendedName>
        <fullName evidence="3">Pectate lyase superfamily protein domain-containing protein</fullName>
    </recommendedName>
</protein>
<dbReference type="InterPro" id="IPR012334">
    <property type="entry name" value="Pectin_lyas_fold"/>
</dbReference>
<dbReference type="EMBL" id="UGEX01000002">
    <property type="protein sequence ID" value="STM58166.1"/>
    <property type="molecule type" value="Genomic_DNA"/>
</dbReference>
<dbReference type="SUPFAM" id="SSF51126">
    <property type="entry name" value="Pectin lyase-like"/>
    <property type="match status" value="1"/>
</dbReference>
<evidence type="ECO:0000313" key="2">
    <source>
        <dbReference type="Proteomes" id="UP000254088"/>
    </source>
</evidence>
<dbReference type="Proteomes" id="UP000254088">
    <property type="component" value="Unassembled WGS sequence"/>
</dbReference>
<evidence type="ECO:0008006" key="3">
    <source>
        <dbReference type="Google" id="ProtNLM"/>
    </source>
</evidence>